<evidence type="ECO:0008006" key="4">
    <source>
        <dbReference type="Google" id="ProtNLM"/>
    </source>
</evidence>
<dbReference type="EMBL" id="BLLB01000002">
    <property type="protein sequence ID" value="GFH04968.1"/>
    <property type="molecule type" value="Genomic_DNA"/>
</dbReference>
<feature type="chain" id="PRO_5039050737" description="Lipoprotein" evidence="1">
    <location>
        <begin position="21"/>
        <end position="170"/>
    </location>
</feature>
<organism evidence="2 3">
    <name type="scientific">Mycolicibacterium hippocampi</name>
    <dbReference type="NCBI Taxonomy" id="659824"/>
    <lineage>
        <taxon>Bacteria</taxon>
        <taxon>Bacillati</taxon>
        <taxon>Actinomycetota</taxon>
        <taxon>Actinomycetes</taxon>
        <taxon>Mycobacteriales</taxon>
        <taxon>Mycobacteriaceae</taxon>
        <taxon>Mycolicibacterium</taxon>
    </lineage>
</organism>
<dbReference type="PROSITE" id="PS51257">
    <property type="entry name" value="PROKAR_LIPOPROTEIN"/>
    <property type="match status" value="1"/>
</dbReference>
<evidence type="ECO:0000313" key="3">
    <source>
        <dbReference type="Proteomes" id="UP000465304"/>
    </source>
</evidence>
<dbReference type="Proteomes" id="UP000465304">
    <property type="component" value="Unassembled WGS sequence"/>
</dbReference>
<proteinExistence type="predicted"/>
<reference evidence="2 3" key="1">
    <citation type="journal article" date="2019" name="Emerg. Microbes Infect.">
        <title>Comprehensive subspecies identification of 175 nontuberculous mycobacteria species based on 7547 genomic profiles.</title>
        <authorList>
            <person name="Matsumoto Y."/>
            <person name="Kinjo T."/>
            <person name="Motooka D."/>
            <person name="Nabeya D."/>
            <person name="Jung N."/>
            <person name="Uechi K."/>
            <person name="Horii T."/>
            <person name="Iida T."/>
            <person name="Fujita J."/>
            <person name="Nakamura S."/>
        </authorList>
    </citation>
    <scope>NUCLEOTIDE SEQUENCE [LARGE SCALE GENOMIC DNA]</scope>
    <source>
        <strain evidence="2 3">JCM 30996</strain>
    </source>
</reference>
<keyword evidence="3" id="KW-1185">Reference proteome</keyword>
<name>A0A7I9ZWD2_9MYCO</name>
<protein>
    <recommendedName>
        <fullName evidence="4">Lipoprotein</fullName>
    </recommendedName>
</protein>
<keyword evidence="1" id="KW-0732">Signal</keyword>
<accession>A0A7I9ZWD2</accession>
<dbReference type="AlphaFoldDB" id="A0A7I9ZWD2"/>
<evidence type="ECO:0000313" key="2">
    <source>
        <dbReference type="EMBL" id="GFH04968.1"/>
    </source>
</evidence>
<gene>
    <name evidence="2" type="ORF">MHIP_54510</name>
</gene>
<feature type="signal peptide" evidence="1">
    <location>
        <begin position="1"/>
        <end position="20"/>
    </location>
</feature>
<comment type="caution">
    <text evidence="2">The sequence shown here is derived from an EMBL/GenBank/DDBJ whole genome shotgun (WGS) entry which is preliminary data.</text>
</comment>
<sequence>MRSSIGRTHLAMGLSALALAAGCAQATATPPADFPDLSGYPPVDTRTYSQSYPRFIGFDFITPDGLLCSHNTMNSLGDPARLTLSCEGPRPDLGPGTWLVRVATDEPAVVEPSYPPLDPASLAASGVQQLPPLRKIVHQAIECGVDDRGMTACRVGDHGFVLTPTSTELF</sequence>
<evidence type="ECO:0000256" key="1">
    <source>
        <dbReference type="SAM" id="SignalP"/>
    </source>
</evidence>